<keyword evidence="2" id="KW-0238">DNA-binding</keyword>
<dbReference type="SUPFAM" id="SSF46785">
    <property type="entry name" value="Winged helix' DNA-binding domain"/>
    <property type="match status" value="1"/>
</dbReference>
<dbReference type="Proteomes" id="UP000233786">
    <property type="component" value="Unassembled WGS sequence"/>
</dbReference>
<dbReference type="PANTHER" id="PTHR33164:SF99">
    <property type="entry name" value="MARR FAMILY REGULATORY PROTEIN"/>
    <property type="match status" value="1"/>
</dbReference>
<dbReference type="InterPro" id="IPR000835">
    <property type="entry name" value="HTH_MarR-typ"/>
</dbReference>
<sequence length="194" mass="21163">MRAAVANILPAGDAGHAWYLNAQILSAYAVRVTEPRWLTDTQQCAWRKFAALMTVVPAALDAQLQRDAGLTHFGYWVLAMLSEDTERALRMSDLAARSNASPSRVSHVVARLEQQGWVRRHRACGDGRGNVAELTEAGYQKLIASAPGHVDKVRDLIFDGLSETQVRHLDELCAAVLAHLDPEGSLTTAPPQKG</sequence>
<dbReference type="InterPro" id="IPR039422">
    <property type="entry name" value="MarR/SlyA-like"/>
</dbReference>
<accession>A0A2N3Y3T9</accession>
<evidence type="ECO:0000313" key="3">
    <source>
        <dbReference type="Proteomes" id="UP000233786"/>
    </source>
</evidence>
<evidence type="ECO:0000259" key="1">
    <source>
        <dbReference type="PROSITE" id="PS50995"/>
    </source>
</evidence>
<organism evidence="2 3">
    <name type="scientific">Saccharopolyspora spinosa</name>
    <dbReference type="NCBI Taxonomy" id="60894"/>
    <lineage>
        <taxon>Bacteria</taxon>
        <taxon>Bacillati</taxon>
        <taxon>Actinomycetota</taxon>
        <taxon>Actinomycetes</taxon>
        <taxon>Pseudonocardiales</taxon>
        <taxon>Pseudonocardiaceae</taxon>
        <taxon>Saccharopolyspora</taxon>
    </lineage>
</organism>
<keyword evidence="3" id="KW-1185">Reference proteome</keyword>
<evidence type="ECO:0000313" key="2">
    <source>
        <dbReference type="EMBL" id="PKW17550.1"/>
    </source>
</evidence>
<dbReference type="AlphaFoldDB" id="A0A2N3Y3T9"/>
<proteinExistence type="predicted"/>
<dbReference type="EMBL" id="PJNB01000001">
    <property type="protein sequence ID" value="PKW17550.1"/>
    <property type="molecule type" value="Genomic_DNA"/>
</dbReference>
<dbReference type="Pfam" id="PF12802">
    <property type="entry name" value="MarR_2"/>
    <property type="match status" value="1"/>
</dbReference>
<feature type="domain" description="HTH marR-type" evidence="1">
    <location>
        <begin position="46"/>
        <end position="178"/>
    </location>
</feature>
<dbReference type="STRING" id="994479.GCA_000194155_00922"/>
<gene>
    <name evidence="2" type="ORF">A8926_5526</name>
</gene>
<dbReference type="GO" id="GO:0003677">
    <property type="term" value="F:DNA binding"/>
    <property type="evidence" value="ECO:0007669"/>
    <property type="project" value="UniProtKB-KW"/>
</dbReference>
<dbReference type="InterPro" id="IPR036390">
    <property type="entry name" value="WH_DNA-bd_sf"/>
</dbReference>
<dbReference type="InterPro" id="IPR036388">
    <property type="entry name" value="WH-like_DNA-bd_sf"/>
</dbReference>
<dbReference type="Gene3D" id="1.10.10.10">
    <property type="entry name" value="Winged helix-like DNA-binding domain superfamily/Winged helix DNA-binding domain"/>
    <property type="match status" value="1"/>
</dbReference>
<dbReference type="SMART" id="SM00347">
    <property type="entry name" value="HTH_MARR"/>
    <property type="match status" value="1"/>
</dbReference>
<dbReference type="GO" id="GO:0006950">
    <property type="term" value="P:response to stress"/>
    <property type="evidence" value="ECO:0007669"/>
    <property type="project" value="TreeGrafter"/>
</dbReference>
<protein>
    <submittedName>
        <fullName evidence="2">DNA-binding MarR family transcriptional regulator</fullName>
    </submittedName>
</protein>
<dbReference type="PROSITE" id="PS50995">
    <property type="entry name" value="HTH_MARR_2"/>
    <property type="match status" value="1"/>
</dbReference>
<reference evidence="2" key="1">
    <citation type="submission" date="2017-12" db="EMBL/GenBank/DDBJ databases">
        <title>Sequencing the genomes of 1000 Actinobacteria strains.</title>
        <authorList>
            <person name="Klenk H.-P."/>
        </authorList>
    </citation>
    <scope>NUCLEOTIDE SEQUENCE [LARGE SCALE GENOMIC DNA]</scope>
    <source>
        <strain evidence="2">DSM 44228</strain>
    </source>
</reference>
<dbReference type="GO" id="GO:0003700">
    <property type="term" value="F:DNA-binding transcription factor activity"/>
    <property type="evidence" value="ECO:0007669"/>
    <property type="project" value="InterPro"/>
</dbReference>
<dbReference type="PANTHER" id="PTHR33164">
    <property type="entry name" value="TRANSCRIPTIONAL REGULATOR, MARR FAMILY"/>
    <property type="match status" value="1"/>
</dbReference>
<comment type="caution">
    <text evidence="2">The sequence shown here is derived from an EMBL/GenBank/DDBJ whole genome shotgun (WGS) entry which is preliminary data.</text>
</comment>
<name>A0A2N3Y3T9_SACSN</name>